<keyword evidence="2" id="KW-1185">Reference proteome</keyword>
<dbReference type="Proteomes" id="UP001151760">
    <property type="component" value="Unassembled WGS sequence"/>
</dbReference>
<organism evidence="1 2">
    <name type="scientific">Tanacetum coccineum</name>
    <dbReference type="NCBI Taxonomy" id="301880"/>
    <lineage>
        <taxon>Eukaryota</taxon>
        <taxon>Viridiplantae</taxon>
        <taxon>Streptophyta</taxon>
        <taxon>Embryophyta</taxon>
        <taxon>Tracheophyta</taxon>
        <taxon>Spermatophyta</taxon>
        <taxon>Magnoliopsida</taxon>
        <taxon>eudicotyledons</taxon>
        <taxon>Gunneridae</taxon>
        <taxon>Pentapetalae</taxon>
        <taxon>asterids</taxon>
        <taxon>campanulids</taxon>
        <taxon>Asterales</taxon>
        <taxon>Asteraceae</taxon>
        <taxon>Asteroideae</taxon>
        <taxon>Anthemideae</taxon>
        <taxon>Anthemidinae</taxon>
        <taxon>Tanacetum</taxon>
    </lineage>
</organism>
<dbReference type="EMBL" id="BQNB010010696">
    <property type="protein sequence ID" value="GJS80768.1"/>
    <property type="molecule type" value="Genomic_DNA"/>
</dbReference>
<reference evidence="1" key="1">
    <citation type="journal article" date="2022" name="Int. J. Mol. Sci.">
        <title>Draft Genome of Tanacetum Coccineum: Genomic Comparison of Closely Related Tanacetum-Family Plants.</title>
        <authorList>
            <person name="Yamashiro T."/>
            <person name="Shiraishi A."/>
            <person name="Nakayama K."/>
            <person name="Satake H."/>
        </authorList>
    </citation>
    <scope>NUCLEOTIDE SEQUENCE</scope>
</reference>
<name>A0ABQ4YVV5_9ASTR</name>
<protein>
    <submittedName>
        <fullName evidence="1">Uncharacterized protein</fullName>
    </submittedName>
</protein>
<proteinExistence type="predicted"/>
<evidence type="ECO:0000313" key="1">
    <source>
        <dbReference type="EMBL" id="GJS80768.1"/>
    </source>
</evidence>
<evidence type="ECO:0000313" key="2">
    <source>
        <dbReference type="Proteomes" id="UP001151760"/>
    </source>
</evidence>
<comment type="caution">
    <text evidence="1">The sequence shown here is derived from an EMBL/GenBank/DDBJ whole genome shotgun (WGS) entry which is preliminary data.</text>
</comment>
<accession>A0ABQ4YVV5</accession>
<sequence length="104" mass="12026">MGFLKQCRADTEAVGFWLKGRVNRLLIKGVIGDETGRRNKNRRTKAGGRRKRNGFLKEITLRGQFSESYKEGPSKKWDVNPESAYLEGSASRMEDMRWENLDED</sequence>
<gene>
    <name evidence="1" type="ORF">Tco_0730649</name>
</gene>
<reference evidence="1" key="2">
    <citation type="submission" date="2022-01" db="EMBL/GenBank/DDBJ databases">
        <authorList>
            <person name="Yamashiro T."/>
            <person name="Shiraishi A."/>
            <person name="Satake H."/>
            <person name="Nakayama K."/>
        </authorList>
    </citation>
    <scope>NUCLEOTIDE SEQUENCE</scope>
</reference>